<feature type="compositionally biased region" description="Low complexity" evidence="1">
    <location>
        <begin position="335"/>
        <end position="353"/>
    </location>
</feature>
<feature type="compositionally biased region" description="Polar residues" evidence="1">
    <location>
        <begin position="611"/>
        <end position="628"/>
    </location>
</feature>
<feature type="region of interest" description="Disordered" evidence="1">
    <location>
        <begin position="335"/>
        <end position="453"/>
    </location>
</feature>
<feature type="compositionally biased region" description="Acidic residues" evidence="1">
    <location>
        <begin position="80"/>
        <end position="91"/>
    </location>
</feature>
<sequence>MSISAFDSASVIPIACRFVPTDQWLVTHIGNACSVSQVKQHLLSRLLPLPSSPAPALRRRRKDRPLSPITFSSHNHGEGEDSDTSQEETFSDSDTLADPQDDGEFYKFKYDAPSRTTGSSSATLTTQVALSSGRVPSTSSTPVRAHITAGYTLVAFSTGQLLEDHFNLAWYTLRPYELLELYPPASALVPLPRHAPDAYIRPYYEAHVWALRVVGSEVPAESIAEIERPGTKGKGKERERRTGSGSGSGISPSDGAEGRDNLKDMPELRKKVDKRFRKKLEWRERMVIIQNGLFRLCKDRDDPRPTHVAPLSALLCLRSGEKLDTRVAAAHYHPAYAPSSSSTSSTPLSSPTHLHAHPHHAHSDPQPAPRKIISAKFRVGPHPPPHSPAHTGPMIQPTHVTAHQRPRSDGDIGGWWRRGSRDELSDPHKGHDEAPVQDLGRSEAGERIGPIETDIDNNGDGVWIVMDMLNNAAHDNLLRILHRHASPFCTSSFVTGLKPEPGYMFPQSSTSRHVARSTPPIASVSAPARHDPGGKPGIGAGSQQAVDACVPYPEWRASVVQRARRAGMGALGRAMDQFLFPKPADQDESDTDSEPEPHTAKSTVDVGTDNADVTSPSLAESSQLSQSPGLWHDLLSDDSDSSTESEPDESEREWENWMEDLRRQRRMLAHTEERRLQQLEKGMRSSWNLDDEVGSPTSSTPADSDNASRASGDEADASESPDTRTEHTTPPVQRTLTSYSSADSLIRRTMHSTPRAARARPRIFEAMADDAWLANTRARPRSPLSSQVQPAPAEMTSAPDSVSSMASSTRLPSRMPIPVAMRMTTMRAAVIEHGGNENPSSASCSDPPGSQEARTKGTGKVNDLINLQADVSTPVDAQVPNRHTLQPVKLKLSLPIKAVESSSQSAHRRSESSSTSSLESMRFVTPDSE</sequence>
<feature type="compositionally biased region" description="Polar residues" evidence="1">
    <location>
        <begin position="695"/>
        <end position="709"/>
    </location>
</feature>
<feature type="region of interest" description="Disordered" evidence="1">
    <location>
        <begin position="581"/>
        <end position="655"/>
    </location>
</feature>
<comment type="caution">
    <text evidence="2">The sequence shown here is derived from an EMBL/GenBank/DDBJ whole genome shotgun (WGS) entry which is preliminary data.</text>
</comment>
<feature type="compositionally biased region" description="Basic and acidic residues" evidence="1">
    <location>
        <begin position="225"/>
        <end position="242"/>
    </location>
</feature>
<protein>
    <submittedName>
        <fullName evidence="2">Uncharacterized protein</fullName>
    </submittedName>
</protein>
<feature type="region of interest" description="Disordered" evidence="1">
    <location>
        <begin position="680"/>
        <end position="745"/>
    </location>
</feature>
<feature type="region of interest" description="Disordered" evidence="1">
    <location>
        <begin position="833"/>
        <end position="857"/>
    </location>
</feature>
<dbReference type="EMBL" id="JADOXO010000150">
    <property type="protein sequence ID" value="KAF9811541.1"/>
    <property type="molecule type" value="Genomic_DNA"/>
</dbReference>
<feature type="region of interest" description="Disordered" evidence="1">
    <location>
        <begin position="777"/>
        <end position="810"/>
    </location>
</feature>
<feature type="compositionally biased region" description="Low complexity" evidence="1">
    <location>
        <begin position="912"/>
        <end position="922"/>
    </location>
</feature>
<accession>A0A8H7NZW3</accession>
<proteinExistence type="predicted"/>
<dbReference type="Proteomes" id="UP000639403">
    <property type="component" value="Unassembled WGS sequence"/>
</dbReference>
<evidence type="ECO:0000256" key="1">
    <source>
        <dbReference type="SAM" id="MobiDB-lite"/>
    </source>
</evidence>
<feature type="region of interest" description="Disordered" evidence="1">
    <location>
        <begin position="898"/>
        <end position="929"/>
    </location>
</feature>
<dbReference type="AlphaFoldDB" id="A0A8H7NZW3"/>
<gene>
    <name evidence="2" type="ORF">IEO21_06545</name>
</gene>
<feature type="compositionally biased region" description="Polar residues" evidence="1">
    <location>
        <begin position="728"/>
        <end position="743"/>
    </location>
</feature>
<feature type="compositionally biased region" description="Basic and acidic residues" evidence="1">
    <location>
        <begin position="419"/>
        <end position="446"/>
    </location>
</feature>
<organism evidence="2 3">
    <name type="scientific">Rhodonia placenta</name>
    <dbReference type="NCBI Taxonomy" id="104341"/>
    <lineage>
        <taxon>Eukaryota</taxon>
        <taxon>Fungi</taxon>
        <taxon>Dikarya</taxon>
        <taxon>Basidiomycota</taxon>
        <taxon>Agaricomycotina</taxon>
        <taxon>Agaricomycetes</taxon>
        <taxon>Polyporales</taxon>
        <taxon>Adustoporiaceae</taxon>
        <taxon>Rhodonia</taxon>
    </lineage>
</organism>
<evidence type="ECO:0000313" key="3">
    <source>
        <dbReference type="Proteomes" id="UP000639403"/>
    </source>
</evidence>
<evidence type="ECO:0000313" key="2">
    <source>
        <dbReference type="EMBL" id="KAF9811541.1"/>
    </source>
</evidence>
<feature type="compositionally biased region" description="Low complexity" evidence="1">
    <location>
        <begin position="797"/>
        <end position="808"/>
    </location>
</feature>
<feature type="compositionally biased region" description="Basic and acidic residues" evidence="1">
    <location>
        <begin position="256"/>
        <end position="266"/>
    </location>
</feature>
<feature type="region of interest" description="Disordered" evidence="1">
    <location>
        <begin position="224"/>
        <end position="266"/>
    </location>
</feature>
<name>A0A8H7NZW3_9APHY</name>
<reference evidence="2" key="1">
    <citation type="submission" date="2020-11" db="EMBL/GenBank/DDBJ databases">
        <authorList>
            <person name="Koelle M."/>
            <person name="Horta M.A.C."/>
            <person name="Nowrousian M."/>
            <person name="Ohm R.A."/>
            <person name="Benz P."/>
            <person name="Pilgard A."/>
        </authorList>
    </citation>
    <scope>NUCLEOTIDE SEQUENCE</scope>
    <source>
        <strain evidence="2">FPRL280</strain>
    </source>
</reference>
<feature type="region of interest" description="Disordered" evidence="1">
    <location>
        <begin position="49"/>
        <end position="103"/>
    </location>
</feature>
<feature type="compositionally biased region" description="Acidic residues" evidence="1">
    <location>
        <begin position="636"/>
        <end position="652"/>
    </location>
</feature>
<reference evidence="2" key="2">
    <citation type="journal article" name="Front. Microbiol.">
        <title>Degradative Capacity of Two Strains of Rhodonia placenta: From Phenotype to Genotype.</title>
        <authorList>
            <person name="Kolle M."/>
            <person name="Horta M.A.C."/>
            <person name="Nowrousian M."/>
            <person name="Ohm R.A."/>
            <person name="Benz J.P."/>
            <person name="Pilgard A."/>
        </authorList>
    </citation>
    <scope>NUCLEOTIDE SEQUENCE</scope>
    <source>
        <strain evidence="2">FPRL280</strain>
    </source>
</reference>